<name>A0A2U8DTV2_9CLOT</name>
<dbReference type="OrthoDB" id="1935981at2"/>
<feature type="transmembrane region" description="Helical" evidence="2">
    <location>
        <begin position="41"/>
        <end position="61"/>
    </location>
</feature>
<feature type="region of interest" description="Disordered" evidence="1">
    <location>
        <begin position="82"/>
        <end position="116"/>
    </location>
</feature>
<feature type="compositionally biased region" description="Basic and acidic residues" evidence="1">
    <location>
        <begin position="166"/>
        <end position="181"/>
    </location>
</feature>
<keyword evidence="2" id="KW-0812">Transmembrane</keyword>
<dbReference type="EMBL" id="CP020953">
    <property type="protein sequence ID" value="AWI05654.1"/>
    <property type="molecule type" value="Genomic_DNA"/>
</dbReference>
<organism evidence="4 5">
    <name type="scientific">Clostridium drakei</name>
    <dbReference type="NCBI Taxonomy" id="332101"/>
    <lineage>
        <taxon>Bacteria</taxon>
        <taxon>Bacillati</taxon>
        <taxon>Bacillota</taxon>
        <taxon>Clostridia</taxon>
        <taxon>Eubacteriales</taxon>
        <taxon>Clostridiaceae</taxon>
        <taxon>Clostridium</taxon>
    </lineage>
</organism>
<keyword evidence="2" id="KW-1133">Transmembrane helix</keyword>
<proteinExistence type="predicted"/>
<feature type="domain" description="DUF4367" evidence="3">
    <location>
        <begin position="212"/>
        <end position="311"/>
    </location>
</feature>
<accession>A0A2U8DTV2</accession>
<keyword evidence="5" id="KW-1185">Reference proteome</keyword>
<dbReference type="AlphaFoldDB" id="A0A2U8DTV2"/>
<protein>
    <recommendedName>
        <fullName evidence="3">DUF4367 domain-containing protein</fullName>
    </recommendedName>
</protein>
<evidence type="ECO:0000259" key="3">
    <source>
        <dbReference type="Pfam" id="PF14285"/>
    </source>
</evidence>
<evidence type="ECO:0000313" key="4">
    <source>
        <dbReference type="EMBL" id="AWI05654.1"/>
    </source>
</evidence>
<evidence type="ECO:0000313" key="5">
    <source>
        <dbReference type="Proteomes" id="UP000244910"/>
    </source>
</evidence>
<dbReference type="InterPro" id="IPR025377">
    <property type="entry name" value="DUF4367"/>
</dbReference>
<dbReference type="Proteomes" id="UP000244910">
    <property type="component" value="Chromosome"/>
</dbReference>
<feature type="region of interest" description="Disordered" evidence="1">
    <location>
        <begin position="143"/>
        <end position="183"/>
    </location>
</feature>
<evidence type="ECO:0000256" key="2">
    <source>
        <dbReference type="SAM" id="Phobius"/>
    </source>
</evidence>
<evidence type="ECO:0000256" key="1">
    <source>
        <dbReference type="SAM" id="MobiDB-lite"/>
    </source>
</evidence>
<gene>
    <name evidence="4" type="ORF">B9W14_14455</name>
</gene>
<reference evidence="5" key="1">
    <citation type="submission" date="2017-04" db="EMBL/GenBank/DDBJ databases">
        <authorList>
            <person name="Song Y."/>
            <person name="Cho B.-K."/>
        </authorList>
    </citation>
    <scope>NUCLEOTIDE SEQUENCE [LARGE SCALE GENOMIC DNA]</scope>
    <source>
        <strain evidence="5">SL1</strain>
    </source>
</reference>
<dbReference type="KEGG" id="cdrk:B9W14_14455"/>
<dbReference type="Pfam" id="PF14285">
    <property type="entry name" value="DUF4367"/>
    <property type="match status" value="1"/>
</dbReference>
<keyword evidence="2" id="KW-0472">Membrane</keyword>
<sequence>MKDKLENFKQISDEILEDICVTDELERKTLEKCNNKRFFKLNPLIVSTISIAALIVTFGLYNHFSHNTNVAYNSVKHEDENNIKKDKELPKIVENKKEDHSKDSTLNDEEKYDSETKNKKINSNTIIENTKLPVDIKNTDTAIKKVDTPSQNSNNTNNKSLNPSEDNLKNAKNDIDKDADKTAPQGVNLSCVERPLDIEAAEEYFEGKILLPSYVPKGFALTNISIPDNNEKCVKLSYSSDAFYFEILQSKSLSNMQEDKIIYVGNNKGYETSVKDENNTNRKISWINSNIQYTLSGNLPENSLIDIAKSIK</sequence>
<dbReference type="RefSeq" id="WP_032076906.1">
    <property type="nucleotide sequence ID" value="NZ_CP020953.1"/>
</dbReference>
<feature type="compositionally biased region" description="Low complexity" evidence="1">
    <location>
        <begin position="150"/>
        <end position="164"/>
    </location>
</feature>